<organism evidence="7 8">
    <name type="scientific">Pusillibacter faecalis</name>
    <dbReference type="NCBI Taxonomy" id="2714358"/>
    <lineage>
        <taxon>Bacteria</taxon>
        <taxon>Bacillati</taxon>
        <taxon>Bacillota</taxon>
        <taxon>Clostridia</taxon>
        <taxon>Eubacteriales</taxon>
        <taxon>Oscillospiraceae</taxon>
        <taxon>Pusillibacter</taxon>
    </lineage>
</organism>
<evidence type="ECO:0000256" key="3">
    <source>
        <dbReference type="ARBA" id="ARBA00022630"/>
    </source>
</evidence>
<name>A0A810QFQ3_9FIRM</name>
<proteinExistence type="inferred from homology"/>
<dbReference type="PANTHER" id="PTHR43673">
    <property type="entry name" value="NAD(P)H NITROREDUCTASE YDGI-RELATED"/>
    <property type="match status" value="1"/>
</dbReference>
<dbReference type="EMBL" id="AP023420">
    <property type="protein sequence ID" value="BCK84686.1"/>
    <property type="molecule type" value="Genomic_DNA"/>
</dbReference>
<dbReference type="Gene3D" id="3.40.109.10">
    <property type="entry name" value="NADH Oxidase"/>
    <property type="match status" value="1"/>
</dbReference>
<dbReference type="RefSeq" id="WP_213543261.1">
    <property type="nucleotide sequence ID" value="NZ_AP023420.1"/>
</dbReference>
<accession>A0A810QFQ3</accession>
<dbReference type="CDD" id="cd02062">
    <property type="entry name" value="Nitro_FMN_reductase"/>
    <property type="match status" value="1"/>
</dbReference>
<sequence length="289" mass="31888">MDYSALIQFRKSVRAFQDKAVPDAVKQELAAYFREGCKRLLPELKTELRFFEKDTQSVLEGAAGYQEFLIGAPCYLVILSEAAEHAGENAGYMGEDLVLKLSDMGLDSCWLTFTDEAKVREALGLDTPLQVAGVLAFGYGKKMPKKIRLNILSMSNVNAAAVRQYYAPKVSLYDMVFADRWGCGDGVDSLIGDMDSMLWRAFYAASLAPSYMNRQPYGFILHGSDVVLVRKPDAYTDDIDARLNLGIVLLHFSAVASQLLGKLKWEMGGSDEGLELPAGYSVSARCRIG</sequence>
<keyword evidence="5" id="KW-0560">Oxidoreductase</keyword>
<evidence type="ECO:0000256" key="4">
    <source>
        <dbReference type="ARBA" id="ARBA00022643"/>
    </source>
</evidence>
<dbReference type="PANTHER" id="PTHR43673:SF2">
    <property type="entry name" value="NITROREDUCTASE"/>
    <property type="match status" value="1"/>
</dbReference>
<dbReference type="AlphaFoldDB" id="A0A810QFQ3"/>
<evidence type="ECO:0000256" key="1">
    <source>
        <dbReference type="ARBA" id="ARBA00001917"/>
    </source>
</evidence>
<protein>
    <submittedName>
        <fullName evidence="7">Nitroreductase</fullName>
    </submittedName>
</protein>
<evidence type="ECO:0000259" key="6">
    <source>
        <dbReference type="Pfam" id="PF14512"/>
    </source>
</evidence>
<dbReference type="Pfam" id="PF14512">
    <property type="entry name" value="TM1586_NiRdase"/>
    <property type="match status" value="1"/>
</dbReference>
<dbReference type="InterPro" id="IPR000415">
    <property type="entry name" value="Nitroreductase-like"/>
</dbReference>
<dbReference type="InterPro" id="IPR029478">
    <property type="entry name" value="TM1586_NiRdase"/>
</dbReference>
<evidence type="ECO:0000313" key="8">
    <source>
        <dbReference type="Proteomes" id="UP000679848"/>
    </source>
</evidence>
<dbReference type="KEGG" id="pfaa:MM59RIKEN_20050"/>
<evidence type="ECO:0000256" key="2">
    <source>
        <dbReference type="ARBA" id="ARBA00007118"/>
    </source>
</evidence>
<feature type="domain" description="Putative nitroreductase TM1586" evidence="6">
    <location>
        <begin position="6"/>
        <end position="144"/>
    </location>
</feature>
<gene>
    <name evidence="7" type="ORF">MM59RIKEN_20050</name>
</gene>
<keyword evidence="3" id="KW-0285">Flavoprotein</keyword>
<comment type="cofactor">
    <cofactor evidence="1">
        <name>FMN</name>
        <dbReference type="ChEBI" id="CHEBI:58210"/>
    </cofactor>
</comment>
<keyword evidence="8" id="KW-1185">Reference proteome</keyword>
<keyword evidence="4" id="KW-0288">FMN</keyword>
<reference evidence="7" key="1">
    <citation type="submission" date="2020-09" db="EMBL/GenBank/DDBJ databases">
        <title>New species isolated from human feces.</title>
        <authorList>
            <person name="Kitahara M."/>
            <person name="Shigeno Y."/>
            <person name="Shime M."/>
            <person name="Matsumoto Y."/>
            <person name="Nakamura S."/>
            <person name="Motooka D."/>
            <person name="Fukuoka S."/>
            <person name="Nishikawa H."/>
            <person name="Benno Y."/>
        </authorList>
    </citation>
    <scope>NUCLEOTIDE SEQUENCE</scope>
    <source>
        <strain evidence="7">MM59</strain>
    </source>
</reference>
<evidence type="ECO:0000313" key="7">
    <source>
        <dbReference type="EMBL" id="BCK84686.1"/>
    </source>
</evidence>
<evidence type="ECO:0000256" key="5">
    <source>
        <dbReference type="ARBA" id="ARBA00023002"/>
    </source>
</evidence>
<dbReference type="SUPFAM" id="SSF55469">
    <property type="entry name" value="FMN-dependent nitroreductase-like"/>
    <property type="match status" value="1"/>
</dbReference>
<dbReference type="Proteomes" id="UP000679848">
    <property type="component" value="Chromosome"/>
</dbReference>
<dbReference type="GO" id="GO:0016491">
    <property type="term" value="F:oxidoreductase activity"/>
    <property type="evidence" value="ECO:0007669"/>
    <property type="project" value="UniProtKB-KW"/>
</dbReference>
<comment type="similarity">
    <text evidence="2">Belongs to the nitroreductase family.</text>
</comment>
<dbReference type="Gene3D" id="3.40.109.30">
    <property type="entry name" value="putative nitroreductase (tm1586), domain 2"/>
    <property type="match status" value="1"/>
</dbReference>